<proteinExistence type="predicted"/>
<reference evidence="1" key="1">
    <citation type="submission" date="2014-11" db="EMBL/GenBank/DDBJ databases">
        <authorList>
            <person name="Amaro Gonzalez C."/>
        </authorList>
    </citation>
    <scope>NUCLEOTIDE SEQUENCE</scope>
</reference>
<dbReference type="AlphaFoldDB" id="A0A0E9QG28"/>
<name>A0A0E9QG28_ANGAN</name>
<evidence type="ECO:0000313" key="1">
    <source>
        <dbReference type="EMBL" id="JAH15083.1"/>
    </source>
</evidence>
<sequence length="18" mass="1917">MAAMSVLVVKIFTAIVHS</sequence>
<reference evidence="1" key="2">
    <citation type="journal article" date="2015" name="Fish Shellfish Immunol.">
        <title>Early steps in the European eel (Anguilla anguilla)-Vibrio vulnificus interaction in the gills: Role of the RtxA13 toxin.</title>
        <authorList>
            <person name="Callol A."/>
            <person name="Pajuelo D."/>
            <person name="Ebbesson L."/>
            <person name="Teles M."/>
            <person name="MacKenzie S."/>
            <person name="Amaro C."/>
        </authorList>
    </citation>
    <scope>NUCLEOTIDE SEQUENCE</scope>
</reference>
<organism evidence="1">
    <name type="scientific">Anguilla anguilla</name>
    <name type="common">European freshwater eel</name>
    <name type="synonym">Muraena anguilla</name>
    <dbReference type="NCBI Taxonomy" id="7936"/>
    <lineage>
        <taxon>Eukaryota</taxon>
        <taxon>Metazoa</taxon>
        <taxon>Chordata</taxon>
        <taxon>Craniata</taxon>
        <taxon>Vertebrata</taxon>
        <taxon>Euteleostomi</taxon>
        <taxon>Actinopterygii</taxon>
        <taxon>Neopterygii</taxon>
        <taxon>Teleostei</taxon>
        <taxon>Anguilliformes</taxon>
        <taxon>Anguillidae</taxon>
        <taxon>Anguilla</taxon>
    </lineage>
</organism>
<accession>A0A0E9QG28</accession>
<protein>
    <submittedName>
        <fullName evidence="1">Uncharacterized protein</fullName>
    </submittedName>
</protein>
<dbReference type="EMBL" id="GBXM01093494">
    <property type="protein sequence ID" value="JAH15083.1"/>
    <property type="molecule type" value="Transcribed_RNA"/>
</dbReference>